<dbReference type="Pfam" id="PF18019">
    <property type="entry name" value="Cas3_HD"/>
    <property type="match status" value="1"/>
</dbReference>
<dbReference type="InterPro" id="IPR027417">
    <property type="entry name" value="P-loop_NTPase"/>
</dbReference>
<dbReference type="GO" id="GO:0004386">
    <property type="term" value="F:helicase activity"/>
    <property type="evidence" value="ECO:0007669"/>
    <property type="project" value="UniProtKB-KW"/>
</dbReference>
<proteinExistence type="inferred from homology"/>
<evidence type="ECO:0000313" key="11">
    <source>
        <dbReference type="Proteomes" id="UP000317214"/>
    </source>
</evidence>
<dbReference type="Pfam" id="PF22590">
    <property type="entry name" value="Cas3-like_C_2"/>
    <property type="match status" value="1"/>
</dbReference>
<keyword evidence="10" id="KW-0614">Plasmid</keyword>
<dbReference type="InterPro" id="IPR054712">
    <property type="entry name" value="Cas3-like_dom"/>
</dbReference>
<evidence type="ECO:0000256" key="5">
    <source>
        <dbReference type="ARBA" id="ARBA00022801"/>
    </source>
</evidence>
<reference evidence="10 11" key="1">
    <citation type="submission" date="2018-09" db="EMBL/GenBank/DDBJ databases">
        <title>The complete genome sequence of Neokomagataea tanensis NBRC 106556(T).</title>
        <authorList>
            <person name="Chua K.-O."/>
            <person name="See-Too W.-S."/>
            <person name="Hong K.-W."/>
            <person name="Yin W.-F."/>
            <person name="Chan K.-G."/>
        </authorList>
    </citation>
    <scope>NUCLEOTIDE SEQUENCE [LARGE SCALE GENOMIC DNA]</scope>
    <source>
        <strain evidence="11">AH13 \ NBRC 106556</strain>
        <plasmid evidence="10 11">unnamed1</plasmid>
    </source>
</reference>
<keyword evidence="6" id="KW-0347">Helicase</keyword>
<dbReference type="GO" id="GO:0016787">
    <property type="term" value="F:hydrolase activity"/>
    <property type="evidence" value="ECO:0007669"/>
    <property type="project" value="UniProtKB-KW"/>
</dbReference>
<dbReference type="GO" id="GO:0046872">
    <property type="term" value="F:metal ion binding"/>
    <property type="evidence" value="ECO:0007669"/>
    <property type="project" value="UniProtKB-KW"/>
</dbReference>
<dbReference type="InterPro" id="IPR038257">
    <property type="entry name" value="CRISPR-assoc_Cas3_HD_sf"/>
</dbReference>
<dbReference type="GO" id="GO:0004519">
    <property type="term" value="F:endonuclease activity"/>
    <property type="evidence" value="ECO:0007669"/>
    <property type="project" value="UniProtKB-KW"/>
</dbReference>
<dbReference type="AlphaFoldDB" id="A0A4Y6VCI3"/>
<keyword evidence="10" id="KW-0255">Endonuclease</keyword>
<evidence type="ECO:0000259" key="9">
    <source>
        <dbReference type="PROSITE" id="PS51643"/>
    </source>
</evidence>
<evidence type="ECO:0000256" key="1">
    <source>
        <dbReference type="ARBA" id="ARBA00006847"/>
    </source>
</evidence>
<dbReference type="OrthoDB" id="220028at2"/>
<name>A0A4Y6VCI3_9PROT</name>
<keyword evidence="8" id="KW-0051">Antiviral defense</keyword>
<dbReference type="Pfam" id="PF21384">
    <property type="entry name" value="Cas3_I-F_Cas2"/>
    <property type="match status" value="1"/>
</dbReference>
<dbReference type="GO" id="GO:0051607">
    <property type="term" value="P:defense response to virus"/>
    <property type="evidence" value="ECO:0007669"/>
    <property type="project" value="UniProtKB-KW"/>
</dbReference>
<gene>
    <name evidence="10" type="ORF">D5366_11790</name>
</gene>
<keyword evidence="5" id="KW-0378">Hydrolase</keyword>
<dbReference type="RefSeq" id="WP_141494024.1">
    <property type="nucleotide sequence ID" value="NZ_CP032486.1"/>
</dbReference>
<comment type="similarity">
    <text evidence="2">In the central section; belongs to the CRISPR-associated helicase Cas3 family.</text>
</comment>
<sequence length="1105" mass="122136">MREIIAVCRSEKKSRERVARILDRYFWRIGDRTWRGKATNACLNRVSRELRKTATRNTAVVIHEIRSAASSRKPLIRIGAQHAFSEEGAVPVATHPAAFSNRKSSLASRETAEAILRIAALFHDLGKATALFQKKLDRAIKKGPPESDAVRHELFSAAVWDDLFGTVTDEKLPHRIKNLTPGEIDASCLRVQDLLGKLHRAPDRNLGLAFTQKADHLTYHIGMLVLTHHRLPTANRDCKTLLAEQHVNQNGALTPHVDLAIAPGTPFWHENWWLTALNREADRLRLGPPIASADMAIRASLMLADHLGSAMKTSREISDGHLANTIRAEAENLILRADSLSRHTKRVYRYARFSFDATHHQRDRYPALSEDAMPPEVAFPQLSCDTRFAWQSTAAQAAKKICSENEGGFFAAIIAGTGTGKTRGAPTILAAASLGDHVPERRYFRMSLGLGLRVLATQSAKEYVKDLNFGQKDVSVSVGAPPLEFGEDLPDSTDESGSESLVNLPEWLRIQQADGPVPEEGAEQEEDWLRGLSLDTGRSLPAFVDIFLDLAGDRNGNGRRFLNAPVLVSTIDYLMPVATPTSARFLLPALRVLSSDLILDEIDQYDGEDLAAIGRLVFQSGAAGRRVIIMSATLTKEIVETLHSSYHAGWKEYARSLGLSERCNLLICGDNPVSLSVNADDEPCDVVFERCCDAILRGFRTAPALRRGKVLPPVPTWEGLITTVDEACSAAHNENAIDIDGVRVSVGLVRMTRISHTADLARRLNAGDIGGRLRVLLCLHSQMTRLVRGWIESRLKQALTRKGDFPEAGVKALCDEVRLFERARKICAKDIEIVVITSPVIETGNDLDFDYAIIDPISTRAIIQTAGRVRRHRPPLGSTPNVWILGQSPIALDTGKLKMPGVETELSGDTQVPRSSLLDGYKGRLFSEIVGNNVFERIDAVAILDDTVSFPLKQAEAELCRKMLSISSDAPLGRYISSSTARWNTKVSQMRKFRRTNQREIRFVLKGETLSDAVWYVDMAPGTRHSVLREAGDKMRSTSLRSPEAVLLADTIERAWRAYAQNSREISSLELASLMSVGLPVWDNKTCVDVTMDDLSGLTRGSFED</sequence>
<evidence type="ECO:0000256" key="6">
    <source>
        <dbReference type="ARBA" id="ARBA00022806"/>
    </source>
</evidence>
<evidence type="ECO:0000256" key="3">
    <source>
        <dbReference type="ARBA" id="ARBA00022723"/>
    </source>
</evidence>
<evidence type="ECO:0000256" key="2">
    <source>
        <dbReference type="ARBA" id="ARBA00009046"/>
    </source>
</evidence>
<geneLocation type="plasmid" evidence="10">
    <name>unnamed1</name>
</geneLocation>
<evidence type="ECO:0000313" key="10">
    <source>
        <dbReference type="EMBL" id="QDH26085.1"/>
    </source>
</evidence>
<dbReference type="GO" id="GO:0005524">
    <property type="term" value="F:ATP binding"/>
    <property type="evidence" value="ECO:0007669"/>
    <property type="project" value="UniProtKB-KW"/>
</dbReference>
<organism evidence="10 11">
    <name type="scientific">Neokomagataea tanensis</name>
    <dbReference type="NCBI Taxonomy" id="661191"/>
    <lineage>
        <taxon>Bacteria</taxon>
        <taxon>Pseudomonadati</taxon>
        <taxon>Pseudomonadota</taxon>
        <taxon>Alphaproteobacteria</taxon>
        <taxon>Acetobacterales</taxon>
        <taxon>Acetobacteraceae</taxon>
        <taxon>Neokomagataea</taxon>
    </lineage>
</organism>
<dbReference type="PROSITE" id="PS51643">
    <property type="entry name" value="HD_CAS3"/>
    <property type="match status" value="1"/>
</dbReference>
<keyword evidence="10" id="KW-0540">Nuclease</keyword>
<dbReference type="Proteomes" id="UP000317214">
    <property type="component" value="Plasmid unnamed1"/>
</dbReference>
<evidence type="ECO:0000256" key="7">
    <source>
        <dbReference type="ARBA" id="ARBA00022840"/>
    </source>
</evidence>
<dbReference type="SUPFAM" id="SSF52540">
    <property type="entry name" value="P-loop containing nucleoside triphosphate hydrolases"/>
    <property type="match status" value="1"/>
</dbReference>
<feature type="domain" description="HD Cas3-type" evidence="9">
    <location>
        <begin position="99"/>
        <end position="284"/>
    </location>
</feature>
<accession>A0A4Y6VCI3</accession>
<keyword evidence="11" id="KW-1185">Reference proteome</keyword>
<dbReference type="EMBL" id="CP032486">
    <property type="protein sequence ID" value="QDH26085.1"/>
    <property type="molecule type" value="Genomic_DNA"/>
</dbReference>
<dbReference type="InterPro" id="IPR006483">
    <property type="entry name" value="CRISPR-assoc_Cas3_HD"/>
</dbReference>
<dbReference type="NCBIfam" id="TIGR01596">
    <property type="entry name" value="cas3_HD"/>
    <property type="match status" value="1"/>
</dbReference>
<evidence type="ECO:0000256" key="8">
    <source>
        <dbReference type="ARBA" id="ARBA00023118"/>
    </source>
</evidence>
<dbReference type="KEGG" id="ntn:D5366_11790"/>
<keyword evidence="3" id="KW-0479">Metal-binding</keyword>
<dbReference type="InterPro" id="IPR048823">
    <property type="entry name" value="Cas3_I-F_Cas2"/>
</dbReference>
<keyword evidence="7" id="KW-0067">ATP-binding</keyword>
<keyword evidence="4" id="KW-0547">Nucleotide-binding</keyword>
<evidence type="ECO:0000256" key="4">
    <source>
        <dbReference type="ARBA" id="ARBA00022741"/>
    </source>
</evidence>
<comment type="similarity">
    <text evidence="1">In the N-terminal section; belongs to the CRISPR-associated nuclease Cas3-HD family.</text>
</comment>
<dbReference type="Gene3D" id="1.10.3210.30">
    <property type="match status" value="1"/>
</dbReference>
<protein>
    <submittedName>
        <fullName evidence="10">CRISPR-associated endonuclease Cas3</fullName>
    </submittedName>
</protein>